<feature type="domain" description="C2H2-type" evidence="2">
    <location>
        <begin position="345"/>
        <end position="367"/>
    </location>
</feature>
<keyword evidence="4" id="KW-1185">Reference proteome</keyword>
<name>A0A9J6CHK5_POLVA</name>
<comment type="caution">
    <text evidence="3">The sequence shown here is derived from an EMBL/GenBank/DDBJ whole genome shotgun (WGS) entry which is preliminary data.</text>
</comment>
<feature type="domain" description="C2H2-type" evidence="2">
    <location>
        <begin position="317"/>
        <end position="340"/>
    </location>
</feature>
<evidence type="ECO:0000256" key="1">
    <source>
        <dbReference type="SAM" id="MobiDB-lite"/>
    </source>
</evidence>
<evidence type="ECO:0000313" key="4">
    <source>
        <dbReference type="Proteomes" id="UP001107558"/>
    </source>
</evidence>
<dbReference type="InterPro" id="IPR013087">
    <property type="entry name" value="Znf_C2H2_type"/>
</dbReference>
<feature type="domain" description="C2H2-type" evidence="2">
    <location>
        <begin position="455"/>
        <end position="480"/>
    </location>
</feature>
<organism evidence="3 4">
    <name type="scientific">Polypedilum vanderplanki</name>
    <name type="common">Sleeping chironomid midge</name>
    <dbReference type="NCBI Taxonomy" id="319348"/>
    <lineage>
        <taxon>Eukaryota</taxon>
        <taxon>Metazoa</taxon>
        <taxon>Ecdysozoa</taxon>
        <taxon>Arthropoda</taxon>
        <taxon>Hexapoda</taxon>
        <taxon>Insecta</taxon>
        <taxon>Pterygota</taxon>
        <taxon>Neoptera</taxon>
        <taxon>Endopterygota</taxon>
        <taxon>Diptera</taxon>
        <taxon>Nematocera</taxon>
        <taxon>Chironomoidea</taxon>
        <taxon>Chironomidae</taxon>
        <taxon>Chironominae</taxon>
        <taxon>Polypedilum</taxon>
        <taxon>Polypedilum</taxon>
    </lineage>
</organism>
<feature type="region of interest" description="Disordered" evidence="1">
    <location>
        <begin position="21"/>
        <end position="55"/>
    </location>
</feature>
<dbReference type="SMART" id="SM00355">
    <property type="entry name" value="ZnF_C2H2"/>
    <property type="match status" value="4"/>
</dbReference>
<evidence type="ECO:0000259" key="2">
    <source>
        <dbReference type="SMART" id="SM00355"/>
    </source>
</evidence>
<sequence>MAQTARKVIFKFGQEVNERTYFDKNDKVDKRKNGKRKSSDNKSNTSSKRSKISKEKLNKKVKNLEQNMSTVQSKIKQMEYKKPPLNVFILNRKSDESFYLPDNVYEQVNKSIKQRFQPIVKPIIDDEIIEISDDEENKNSSLLNRSQTELLKNESYIHDDKTKIKMTIKDVTLIPDQPKFLPIKSKERIKLEKEIKKFETQPCCSKDIIKYDKRLNELKIENCLSFVKVEKIPGLDISENLNQNLRINMKDINPNIKKLEHSKKTKTSFKKMIRTKGLFSFFKCMAAKCAYTTMSEDNFNEHLNLHVQYSYYSDYFLYCSYCTFVAKDSQTLIDHLKSYHMYCKFQCNKCFYRSVEARSVFDHQRIHHVDTSNTNQILECPRLSNEEYPYEKNYQRFKLRFKNKLICAVCQAEYYSIDLLLSHLETYNGGDFEIMAQNQSQMINQNLADNKIGKYQCYECERNHFGSNLLTEIRNHMQNHPKRFHFAAMCDAESKRIKISKIRSGAIPETIKFTDDIRTLYNDEEKTCIELE</sequence>
<gene>
    <name evidence="3" type="ORF">PVAND_011101</name>
</gene>
<proteinExistence type="predicted"/>
<protein>
    <recommendedName>
        <fullName evidence="2">C2H2-type domain-containing protein</fullName>
    </recommendedName>
</protein>
<reference evidence="3" key="1">
    <citation type="submission" date="2021-03" db="EMBL/GenBank/DDBJ databases">
        <title>Chromosome level genome of the anhydrobiotic midge Polypedilum vanderplanki.</title>
        <authorList>
            <person name="Yoshida Y."/>
            <person name="Kikawada T."/>
            <person name="Gusev O."/>
        </authorList>
    </citation>
    <scope>NUCLEOTIDE SEQUENCE</scope>
    <source>
        <strain evidence="3">NIAS01</strain>
        <tissue evidence="3">Whole body or cell culture</tissue>
    </source>
</reference>
<feature type="domain" description="C2H2-type" evidence="2">
    <location>
        <begin position="282"/>
        <end position="306"/>
    </location>
</feature>
<feature type="compositionally biased region" description="Basic and acidic residues" evidence="1">
    <location>
        <begin position="21"/>
        <end position="31"/>
    </location>
</feature>
<evidence type="ECO:0000313" key="3">
    <source>
        <dbReference type="EMBL" id="KAG5681690.1"/>
    </source>
</evidence>
<dbReference type="EMBL" id="JADBJN010000001">
    <property type="protein sequence ID" value="KAG5681690.1"/>
    <property type="molecule type" value="Genomic_DNA"/>
</dbReference>
<dbReference type="AlphaFoldDB" id="A0A9J6CHK5"/>
<accession>A0A9J6CHK5</accession>
<dbReference type="OrthoDB" id="7740506at2759"/>
<dbReference type="Proteomes" id="UP001107558">
    <property type="component" value="Chromosome 1"/>
</dbReference>